<organism evidence="2 3">
    <name type="scientific">Virgibacillus siamensis</name>
    <dbReference type="NCBI Taxonomy" id="480071"/>
    <lineage>
        <taxon>Bacteria</taxon>
        <taxon>Bacillati</taxon>
        <taxon>Bacillota</taxon>
        <taxon>Bacilli</taxon>
        <taxon>Bacillales</taxon>
        <taxon>Bacillaceae</taxon>
        <taxon>Virgibacillus</taxon>
    </lineage>
</organism>
<dbReference type="EMBL" id="BAAADS010000013">
    <property type="protein sequence ID" value="GAA0603129.1"/>
    <property type="molecule type" value="Genomic_DNA"/>
</dbReference>
<evidence type="ECO:0000256" key="1">
    <source>
        <dbReference type="SAM" id="SignalP"/>
    </source>
</evidence>
<evidence type="ECO:0000313" key="3">
    <source>
        <dbReference type="Proteomes" id="UP001500866"/>
    </source>
</evidence>
<gene>
    <name evidence="2" type="ORF">GCM10009001_20160</name>
</gene>
<reference evidence="2 3" key="1">
    <citation type="journal article" date="2019" name="Int. J. Syst. Evol. Microbiol.">
        <title>The Global Catalogue of Microorganisms (GCM) 10K type strain sequencing project: providing services to taxonomists for standard genome sequencing and annotation.</title>
        <authorList>
            <consortium name="The Broad Institute Genomics Platform"/>
            <consortium name="The Broad Institute Genome Sequencing Center for Infectious Disease"/>
            <person name="Wu L."/>
            <person name="Ma J."/>
        </authorList>
    </citation>
    <scope>NUCLEOTIDE SEQUENCE [LARGE SCALE GENOMIC DNA]</scope>
    <source>
        <strain evidence="2 3">JCM 15395</strain>
    </source>
</reference>
<name>A0ABN1G3C3_9BACI</name>
<dbReference type="RefSeq" id="WP_343812650.1">
    <property type="nucleotide sequence ID" value="NZ_BAAADS010000013.1"/>
</dbReference>
<protein>
    <submittedName>
        <fullName evidence="2">Uncharacterized protein</fullName>
    </submittedName>
</protein>
<evidence type="ECO:0000313" key="2">
    <source>
        <dbReference type="EMBL" id="GAA0603129.1"/>
    </source>
</evidence>
<feature type="chain" id="PRO_5045986379" evidence="1">
    <location>
        <begin position="28"/>
        <end position="168"/>
    </location>
</feature>
<keyword evidence="3" id="KW-1185">Reference proteome</keyword>
<proteinExistence type="predicted"/>
<dbReference type="Proteomes" id="UP001500866">
    <property type="component" value="Unassembled WGS sequence"/>
</dbReference>
<sequence length="168" mass="18665">MKKLNKLPIIATILVSLFLFQTTTVLAGGNRAEDSEITFQTDSNGVTFAINLTVVSTAEVTYPGKILKRETLYASTKDACFLPFSSNITTDVIKYYRGGDDLRTTHRPTQPYNAIHDPCMDVDANEAYPYSNLSASYDYTSLSTAVWTSWQTIPGAYQVDVKENQPID</sequence>
<keyword evidence="1" id="KW-0732">Signal</keyword>
<comment type="caution">
    <text evidence="2">The sequence shown here is derived from an EMBL/GenBank/DDBJ whole genome shotgun (WGS) entry which is preliminary data.</text>
</comment>
<feature type="signal peptide" evidence="1">
    <location>
        <begin position="1"/>
        <end position="27"/>
    </location>
</feature>
<accession>A0ABN1G3C3</accession>